<name>A0AAV8PDJ8_ENSVE</name>
<dbReference type="Proteomes" id="UP001222027">
    <property type="component" value="Unassembled WGS sequence"/>
</dbReference>
<dbReference type="EMBL" id="JAQQAF010000006">
    <property type="protein sequence ID" value="KAJ8480320.1"/>
    <property type="molecule type" value="Genomic_DNA"/>
</dbReference>
<proteinExistence type="predicted"/>
<evidence type="ECO:0000313" key="1">
    <source>
        <dbReference type="EMBL" id="KAJ8480320.1"/>
    </source>
</evidence>
<gene>
    <name evidence="1" type="ORF">OPV22_024047</name>
</gene>
<accession>A0AAV8PDJ8</accession>
<dbReference type="PANTHER" id="PTHR47264">
    <property type="entry name" value="OS01G0128800 PROTEIN"/>
    <property type="match status" value="1"/>
</dbReference>
<keyword evidence="2" id="KW-1185">Reference proteome</keyword>
<dbReference type="PANTHER" id="PTHR47264:SF3">
    <property type="entry name" value="SYNAPTOTAGMIN-5 ISOFORM X1"/>
    <property type="match status" value="1"/>
</dbReference>
<protein>
    <recommendedName>
        <fullName evidence="3">BRX domain-containing protein</fullName>
    </recommendedName>
</protein>
<dbReference type="AlphaFoldDB" id="A0AAV8PDJ8"/>
<organism evidence="1 2">
    <name type="scientific">Ensete ventricosum</name>
    <name type="common">Abyssinian banana</name>
    <name type="synonym">Musa ensete</name>
    <dbReference type="NCBI Taxonomy" id="4639"/>
    <lineage>
        <taxon>Eukaryota</taxon>
        <taxon>Viridiplantae</taxon>
        <taxon>Streptophyta</taxon>
        <taxon>Embryophyta</taxon>
        <taxon>Tracheophyta</taxon>
        <taxon>Spermatophyta</taxon>
        <taxon>Magnoliopsida</taxon>
        <taxon>Liliopsida</taxon>
        <taxon>Zingiberales</taxon>
        <taxon>Musaceae</taxon>
        <taxon>Ensete</taxon>
    </lineage>
</organism>
<comment type="caution">
    <text evidence="1">The sequence shown here is derived from an EMBL/GenBank/DDBJ whole genome shotgun (WGS) entry which is preliminary data.</text>
</comment>
<reference evidence="1 2" key="1">
    <citation type="submission" date="2022-12" db="EMBL/GenBank/DDBJ databases">
        <title>Chromosome-scale assembly of the Ensete ventricosum genome.</title>
        <authorList>
            <person name="Dussert Y."/>
            <person name="Stocks J."/>
            <person name="Wendawek A."/>
            <person name="Woldeyes F."/>
            <person name="Nichols R.A."/>
            <person name="Borrell J.S."/>
        </authorList>
    </citation>
    <scope>NUCLEOTIDE SEQUENCE [LARGE SCALE GENOMIC DNA]</scope>
    <source>
        <strain evidence="2">cv. Maze</strain>
        <tissue evidence="1">Seeds</tissue>
    </source>
</reference>
<evidence type="ECO:0000313" key="2">
    <source>
        <dbReference type="Proteomes" id="UP001222027"/>
    </source>
</evidence>
<evidence type="ECO:0008006" key="3">
    <source>
        <dbReference type="Google" id="ProtNLM"/>
    </source>
</evidence>
<sequence length="290" mass="32544">MNIFEARQKEFTSPMQCFMVRLRIASKSLVDPLTFKTDCRWPSSPCIHLNQLLRSELALHLKAVVVKHFQLQSCLAKLFPQTIAKIMVKPRHHCCSLPPVDLRRKSTGGVLSVTVVSASNLGRNSMKSSNSETRQSTIVSSHLSGNLEKKALKTFVEVEVGDITKRASASEDGTVEAEGSTFLKTKLEKKRNDDETEEWWVQCDKFGNIKHNSLALIVVLRRYKEDDCLDCLDSLSKRGKRDPGISGKILMSGFKRQNVKKMVLEPRYMNSAKDVNGQCLALKQSSGSQD</sequence>